<evidence type="ECO:0000259" key="5">
    <source>
        <dbReference type="PROSITE" id="PS51935"/>
    </source>
</evidence>
<keyword evidence="3" id="KW-0378">Hydrolase</keyword>
<dbReference type="RefSeq" id="WP_381452381.1">
    <property type="nucleotide sequence ID" value="NZ_JBHSTQ010000009.1"/>
</dbReference>
<dbReference type="InterPro" id="IPR000064">
    <property type="entry name" value="NLP_P60_dom"/>
</dbReference>
<dbReference type="Proteomes" id="UP001596267">
    <property type="component" value="Unassembled WGS sequence"/>
</dbReference>
<dbReference type="EMBL" id="JBHSTQ010000009">
    <property type="protein sequence ID" value="MFC6386962.1"/>
    <property type="molecule type" value="Genomic_DNA"/>
</dbReference>
<comment type="caution">
    <text evidence="6">The sequence shown here is derived from an EMBL/GenBank/DDBJ whole genome shotgun (WGS) entry which is preliminary data.</text>
</comment>
<dbReference type="InterPro" id="IPR051202">
    <property type="entry name" value="Peptidase_C40"/>
</dbReference>
<dbReference type="PANTHER" id="PTHR47053">
    <property type="entry name" value="MUREIN DD-ENDOPEPTIDASE MEPH-RELATED"/>
    <property type="match status" value="1"/>
</dbReference>
<dbReference type="Pfam" id="PF00877">
    <property type="entry name" value="NLPC_P60"/>
    <property type="match status" value="1"/>
</dbReference>
<dbReference type="SUPFAM" id="SSF54001">
    <property type="entry name" value="Cysteine proteinases"/>
    <property type="match status" value="1"/>
</dbReference>
<dbReference type="InterPro" id="IPR057812">
    <property type="entry name" value="SH3_YKFC_2nd"/>
</dbReference>
<accession>A0ABW1WEG5</accession>
<dbReference type="InterPro" id="IPR038765">
    <property type="entry name" value="Papain-like_cys_pep_sf"/>
</dbReference>
<keyword evidence="2" id="KW-0645">Protease</keyword>
<dbReference type="Gene3D" id="2.30.30.40">
    <property type="entry name" value="SH3 Domains"/>
    <property type="match status" value="1"/>
</dbReference>
<keyword evidence="7" id="KW-1185">Reference proteome</keyword>
<dbReference type="Pfam" id="PF23795">
    <property type="entry name" value="SH3_YKFC_2nd"/>
    <property type="match status" value="1"/>
</dbReference>
<evidence type="ECO:0000256" key="3">
    <source>
        <dbReference type="ARBA" id="ARBA00022801"/>
    </source>
</evidence>
<sequence>MNVRNRRIAVPVATVWTSPESVRFIDTAIVNDRPNLAVWLRSMNREQNLDLCKKDRLQTQVLFGDELIVDERRGPWAKVIIPSQYTSKDARGYPGWMPIAHSLETDMGIGKNCATIRSPFATFYDDGKNQPIDLSFGTILPILGDSATLVKVDSPIGQGFLQKSDVLLPDQPHEHGGDEIVNYAKKFLDLPYLWSGISAYGFDCSGFTFTMLRTSGYLIPRDAADQARHGEKINLKEVLPGDLLFFAYDKGKGIVHHVGIYYGEGKMIHSPTPGMRICVTKLSGSKYEEELCTIRRYWNC</sequence>
<reference evidence="7" key="1">
    <citation type="journal article" date="2019" name="Int. J. Syst. Evol. Microbiol.">
        <title>The Global Catalogue of Microorganisms (GCM) 10K type strain sequencing project: providing services to taxonomists for standard genome sequencing and annotation.</title>
        <authorList>
            <consortium name="The Broad Institute Genomics Platform"/>
            <consortium name="The Broad Institute Genome Sequencing Center for Infectious Disease"/>
            <person name="Wu L."/>
            <person name="Ma J."/>
        </authorList>
    </citation>
    <scope>NUCLEOTIDE SEQUENCE [LARGE SCALE GENOMIC DNA]</scope>
    <source>
        <strain evidence="7">CCUG 42001</strain>
    </source>
</reference>
<keyword evidence="4" id="KW-0788">Thiol protease</keyword>
<evidence type="ECO:0000256" key="1">
    <source>
        <dbReference type="ARBA" id="ARBA00007074"/>
    </source>
</evidence>
<gene>
    <name evidence="6" type="ORF">ACFP7A_10140</name>
</gene>
<evidence type="ECO:0000313" key="6">
    <source>
        <dbReference type="EMBL" id="MFC6386962.1"/>
    </source>
</evidence>
<evidence type="ECO:0000313" key="7">
    <source>
        <dbReference type="Proteomes" id="UP001596267"/>
    </source>
</evidence>
<dbReference type="PROSITE" id="PS51935">
    <property type="entry name" value="NLPC_P60"/>
    <property type="match status" value="1"/>
</dbReference>
<evidence type="ECO:0000256" key="2">
    <source>
        <dbReference type="ARBA" id="ARBA00022670"/>
    </source>
</evidence>
<organism evidence="6 7">
    <name type="scientific">Sporolactobacillus kofuensis</name>
    <dbReference type="NCBI Taxonomy" id="269672"/>
    <lineage>
        <taxon>Bacteria</taxon>
        <taxon>Bacillati</taxon>
        <taxon>Bacillota</taxon>
        <taxon>Bacilli</taxon>
        <taxon>Bacillales</taxon>
        <taxon>Sporolactobacillaceae</taxon>
        <taxon>Sporolactobacillus</taxon>
    </lineage>
</organism>
<dbReference type="PANTHER" id="PTHR47053:SF3">
    <property type="entry name" value="GAMMA-D-GLUTAMYL-L-LYSINE DIPEPTIDYL-PEPTIDASE"/>
    <property type="match status" value="1"/>
</dbReference>
<name>A0ABW1WEG5_9BACL</name>
<comment type="similarity">
    <text evidence="1">Belongs to the peptidase C40 family.</text>
</comment>
<protein>
    <submittedName>
        <fullName evidence="6">NlpC/P60 family protein</fullName>
    </submittedName>
</protein>
<dbReference type="Gene3D" id="3.90.1720.10">
    <property type="entry name" value="endopeptidase domain like (from Nostoc punctiforme)"/>
    <property type="match status" value="1"/>
</dbReference>
<feature type="domain" description="NlpC/P60" evidence="5">
    <location>
        <begin position="174"/>
        <end position="298"/>
    </location>
</feature>
<proteinExistence type="inferred from homology"/>
<evidence type="ECO:0000256" key="4">
    <source>
        <dbReference type="ARBA" id="ARBA00022807"/>
    </source>
</evidence>